<evidence type="ECO:0000313" key="2">
    <source>
        <dbReference type="Proteomes" id="UP000054776"/>
    </source>
</evidence>
<gene>
    <name evidence="1" type="ORF">T01_1161</name>
</gene>
<keyword evidence="2" id="KW-1185">Reference proteome</keyword>
<accession>A0A0V1B4L1</accession>
<dbReference type="Proteomes" id="UP000054776">
    <property type="component" value="Unassembled WGS sequence"/>
</dbReference>
<dbReference type="InParanoid" id="A0A0V1B4L1"/>
<organism evidence="1 2">
    <name type="scientific">Trichinella spiralis</name>
    <name type="common">Trichina worm</name>
    <dbReference type="NCBI Taxonomy" id="6334"/>
    <lineage>
        <taxon>Eukaryota</taxon>
        <taxon>Metazoa</taxon>
        <taxon>Ecdysozoa</taxon>
        <taxon>Nematoda</taxon>
        <taxon>Enoplea</taxon>
        <taxon>Dorylaimia</taxon>
        <taxon>Trichinellida</taxon>
        <taxon>Trichinellidae</taxon>
        <taxon>Trichinella</taxon>
    </lineage>
</organism>
<dbReference type="AlphaFoldDB" id="A0A0V1B4L1"/>
<proteinExistence type="predicted"/>
<name>A0A0V1B4L1_TRISP</name>
<reference evidence="1 2" key="1">
    <citation type="submission" date="2015-01" db="EMBL/GenBank/DDBJ databases">
        <title>Evolution of Trichinella species and genotypes.</title>
        <authorList>
            <person name="Korhonen P.K."/>
            <person name="Edoardo P."/>
            <person name="Giuseppe L.R."/>
            <person name="Gasser R.B."/>
        </authorList>
    </citation>
    <scope>NUCLEOTIDE SEQUENCE [LARGE SCALE GENOMIC DNA]</scope>
    <source>
        <strain evidence="1">ISS3</strain>
    </source>
</reference>
<comment type="caution">
    <text evidence="1">The sequence shown here is derived from an EMBL/GenBank/DDBJ whole genome shotgun (WGS) entry which is preliminary data.</text>
</comment>
<dbReference type="EMBL" id="JYDH01000107">
    <property type="protein sequence ID" value="KRY31973.1"/>
    <property type="molecule type" value="Genomic_DNA"/>
</dbReference>
<protein>
    <submittedName>
        <fullName evidence="1">Uncharacterized protein</fullName>
    </submittedName>
</protein>
<sequence length="151" mass="16570">MPNSAPAPHPTTDAKIVLNMQLSMTRHFILKYCHQKLAQSTNKFLAPLVTCSRSVAVGGIIYKQLCVFNFIGISINRIPKSFKHFVNSVFKIEGIKLNIITSLANKLGQIPLTSRLIISSAAAVGPDRMPISSKLPRTCVFHNVAVVDNAR</sequence>
<evidence type="ECO:0000313" key="1">
    <source>
        <dbReference type="EMBL" id="KRY31973.1"/>
    </source>
</evidence>